<keyword evidence="7" id="KW-1015">Disulfide bond</keyword>
<dbReference type="SUPFAM" id="SSF48225">
    <property type="entry name" value="Seven-hairpin glycosidases"/>
    <property type="match status" value="1"/>
</dbReference>
<evidence type="ECO:0000313" key="12">
    <source>
        <dbReference type="Proteomes" id="UP001150217"/>
    </source>
</evidence>
<evidence type="ECO:0000256" key="7">
    <source>
        <dbReference type="ARBA" id="ARBA00023157"/>
    </source>
</evidence>
<dbReference type="EMBL" id="JANVFT010000026">
    <property type="protein sequence ID" value="KAJ4496705.1"/>
    <property type="molecule type" value="Genomic_DNA"/>
</dbReference>
<comment type="catalytic activity">
    <reaction evidence="8">
        <text>N(4)-(alpha-D-Man-(1-&gt;2)-alpha-D-Man-(1-&gt;2)-alpha-D-Man-(1-&gt;3)-[alpha-D-Man-(1-&gt;3)-[alpha-D-Man-(1-&gt;2)-alpha-D-Man-(1-&gt;6)]-alpha-D-Man-(1-&gt;6)]-beta-D-Man-(1-&gt;4)-beta-D-GlcNAc-(1-&gt;4)-beta-D-GlcNAc)-L-asparaginyl-[protein] (N-glucan mannose isomer 8A1,2,3B1,3) + 3 H2O = N(4)-(alpha-D-Man-(1-&gt;3)-[alpha-D-Man-(1-&gt;3)-[alpha-D-Man-(1-&gt;6)]-alpha-D-Man-(1-&gt;6)]-beta-D-Man-(1-&gt;4)-beta-D-GlcNAc-(1-&gt;4)-beta-D-GlcNAc)-L-asparaginyl-[protein] (N-glucan mannose isomer 5A1,2) + 3 beta-D-mannose</text>
        <dbReference type="Rhea" id="RHEA:56028"/>
        <dbReference type="Rhea" id="RHEA-COMP:14358"/>
        <dbReference type="Rhea" id="RHEA-COMP:14367"/>
        <dbReference type="ChEBI" id="CHEBI:15377"/>
        <dbReference type="ChEBI" id="CHEBI:28563"/>
        <dbReference type="ChEBI" id="CHEBI:59087"/>
        <dbReference type="ChEBI" id="CHEBI:60628"/>
        <dbReference type="EC" id="3.2.1.113"/>
    </reaction>
</comment>
<evidence type="ECO:0000256" key="5">
    <source>
        <dbReference type="ARBA" id="ARBA00022801"/>
    </source>
</evidence>
<accession>A0ABQ8VQ29</accession>
<sequence>MMKRTPSPTSRILTLALVLMLTIVGFISYTQSIWYPERLKAGLFDFSSEVLPYDYRYFSGSSVAMVADDEKMEAIVAAFRHAWNAYVRDAMGCDEYHPISRTGENLTSSGGIGYMIVDAIDTIYLMGLRSEYEVARRWIETELSFNHSYPEVSTFETTIRVLGGLLSAHYLTLDMLYLNHAEDLGRRLVVAFNTSSGIPHRTVNLGKPHSPQYSYITSLAEAGSLQLEFKYLAELTKNDTFWYKAEHAMSVIRDGLLPNGLAPTRIRIQQGTFQSSVVRLGSLADSYYEYLLKQFLQTKSTERLYQMMYNNATDGIAENLMQQTPEEHITYIAELDPQGRFLNSTPSSWNLGHRQEHLACFLAGSLMLGAVTSGSRNGHRMVSVPPKPHELTPRGLRDWKMGIDFLEGCMSTHDTKTGLAPEVAEFRAVDDANYAYDKDWFIPRTVPGVDRSPYEARYMLRPEIVESIFIAWRLTGDPRYREWAWNIFSSIQQHARIPTGGYGTVLDVDQIPARLLDKQETFFLSETLKYLYLTFCHSDVLPLQGIVFNTEAHPLPIFYPTVVSSNPSHL</sequence>
<comment type="similarity">
    <text evidence="3 10">Belongs to the glycosyl hydrolase 47 family.</text>
</comment>
<evidence type="ECO:0000313" key="11">
    <source>
        <dbReference type="EMBL" id="KAJ4496705.1"/>
    </source>
</evidence>
<dbReference type="InterPro" id="IPR001382">
    <property type="entry name" value="Glyco_hydro_47"/>
</dbReference>
<gene>
    <name evidence="11" type="ORF">C8R41DRAFT_880667</name>
</gene>
<evidence type="ECO:0000256" key="9">
    <source>
        <dbReference type="ARBA" id="ARBA00048605"/>
    </source>
</evidence>
<keyword evidence="10" id="KW-0326">Glycosidase</keyword>
<dbReference type="GO" id="GO:0016787">
    <property type="term" value="F:hydrolase activity"/>
    <property type="evidence" value="ECO:0007669"/>
    <property type="project" value="UniProtKB-KW"/>
</dbReference>
<dbReference type="InterPro" id="IPR012341">
    <property type="entry name" value="6hp_glycosidase-like_sf"/>
</dbReference>
<evidence type="ECO:0000256" key="6">
    <source>
        <dbReference type="ARBA" id="ARBA00022837"/>
    </source>
</evidence>
<organism evidence="11 12">
    <name type="scientific">Lentinula lateritia</name>
    <dbReference type="NCBI Taxonomy" id="40482"/>
    <lineage>
        <taxon>Eukaryota</taxon>
        <taxon>Fungi</taxon>
        <taxon>Dikarya</taxon>
        <taxon>Basidiomycota</taxon>
        <taxon>Agaricomycotina</taxon>
        <taxon>Agaricomycetes</taxon>
        <taxon>Agaricomycetidae</taxon>
        <taxon>Agaricales</taxon>
        <taxon>Marasmiineae</taxon>
        <taxon>Omphalotaceae</taxon>
        <taxon>Lentinula</taxon>
    </lineage>
</organism>
<dbReference type="InterPro" id="IPR050749">
    <property type="entry name" value="Glycosyl_Hydrolase_47"/>
</dbReference>
<evidence type="ECO:0000256" key="10">
    <source>
        <dbReference type="RuleBase" id="RU361193"/>
    </source>
</evidence>
<evidence type="ECO:0000256" key="2">
    <source>
        <dbReference type="ARBA" id="ARBA00004922"/>
    </source>
</evidence>
<dbReference type="PANTHER" id="PTHR11742">
    <property type="entry name" value="MANNOSYL-OLIGOSACCHARIDE ALPHA-1,2-MANNOSIDASE-RELATED"/>
    <property type="match status" value="1"/>
</dbReference>
<comment type="caution">
    <text evidence="11">The sequence shown here is derived from an EMBL/GenBank/DDBJ whole genome shotgun (WGS) entry which is preliminary data.</text>
</comment>
<evidence type="ECO:0000256" key="3">
    <source>
        <dbReference type="ARBA" id="ARBA00007658"/>
    </source>
</evidence>
<dbReference type="InterPro" id="IPR036026">
    <property type="entry name" value="Seven-hairpin_glycosidases"/>
</dbReference>
<evidence type="ECO:0000256" key="1">
    <source>
        <dbReference type="ARBA" id="ARBA00001913"/>
    </source>
</evidence>
<reference evidence="11" key="1">
    <citation type="submission" date="2022-08" db="EMBL/GenBank/DDBJ databases">
        <title>A Global Phylogenomic Analysis of the Shiitake Genus Lentinula.</title>
        <authorList>
            <consortium name="DOE Joint Genome Institute"/>
            <person name="Sierra-Patev S."/>
            <person name="Min B."/>
            <person name="Naranjo-Ortiz M."/>
            <person name="Looney B."/>
            <person name="Konkel Z."/>
            <person name="Slot J.C."/>
            <person name="Sakamoto Y."/>
            <person name="Steenwyk J.L."/>
            <person name="Rokas A."/>
            <person name="Carro J."/>
            <person name="Camarero S."/>
            <person name="Ferreira P."/>
            <person name="Molpeceres G."/>
            <person name="Ruiz-Duenas F.J."/>
            <person name="Serrano A."/>
            <person name="Henrissat B."/>
            <person name="Drula E."/>
            <person name="Hughes K.W."/>
            <person name="Mata J.L."/>
            <person name="Ishikawa N.K."/>
            <person name="Vargas-Isla R."/>
            <person name="Ushijima S."/>
            <person name="Smith C.A."/>
            <person name="Ahrendt S."/>
            <person name="Andreopoulos W."/>
            <person name="He G."/>
            <person name="Labutti K."/>
            <person name="Lipzen A."/>
            <person name="Ng V."/>
            <person name="Riley R."/>
            <person name="Sandor L."/>
            <person name="Barry K."/>
            <person name="Martinez A.T."/>
            <person name="Xiao Y."/>
            <person name="Gibbons J.G."/>
            <person name="Terashima K."/>
            <person name="Grigoriev I.V."/>
            <person name="Hibbett D.S."/>
        </authorList>
    </citation>
    <scope>NUCLEOTIDE SEQUENCE</scope>
    <source>
        <strain evidence="11">RHP3577 ss4</strain>
    </source>
</reference>
<protein>
    <recommendedName>
        <fullName evidence="10">alpha-1,2-Mannosidase</fullName>
        <ecNumber evidence="10">3.2.1.-</ecNumber>
    </recommendedName>
</protein>
<keyword evidence="12" id="KW-1185">Reference proteome</keyword>
<keyword evidence="6" id="KW-0106">Calcium</keyword>
<comment type="cofactor">
    <cofactor evidence="1">
        <name>Ca(2+)</name>
        <dbReference type="ChEBI" id="CHEBI:29108"/>
    </cofactor>
</comment>
<evidence type="ECO:0000256" key="4">
    <source>
        <dbReference type="ARBA" id="ARBA00022723"/>
    </source>
</evidence>
<name>A0ABQ8VQ29_9AGAR</name>
<evidence type="ECO:0000256" key="8">
    <source>
        <dbReference type="ARBA" id="ARBA00047669"/>
    </source>
</evidence>
<dbReference type="PRINTS" id="PR00747">
    <property type="entry name" value="GLYHDRLASE47"/>
</dbReference>
<dbReference type="Pfam" id="PF01532">
    <property type="entry name" value="Glyco_hydro_47"/>
    <property type="match status" value="1"/>
</dbReference>
<comment type="pathway">
    <text evidence="2">Protein modification; protein glycosylation.</text>
</comment>
<dbReference type="Gene3D" id="1.50.10.10">
    <property type="match status" value="1"/>
</dbReference>
<proteinExistence type="inferred from homology"/>
<dbReference type="PANTHER" id="PTHR11742:SF55">
    <property type="entry name" value="ENDOPLASMIC RETICULUM MANNOSYL-OLIGOSACCHARIDE 1,2-ALPHA-MANNOSIDASE"/>
    <property type="match status" value="1"/>
</dbReference>
<dbReference type="EC" id="3.2.1.-" evidence="10"/>
<comment type="catalytic activity">
    <reaction evidence="9">
        <text>N(4)-(alpha-D-Man-(1-&gt;2)-alpha-D-Man-(1-&gt;2)-alpha-D-Man-(1-&gt;3)-[alpha-D-Man-(1-&gt;2)-alpha-D-Man-(1-&gt;3)-[alpha-D-Man-(1-&gt;2)-alpha-D-Man-(1-&gt;6)]-alpha-D-Man-(1-&gt;6)]-beta-D-Man-(1-&gt;4)-beta-D-GlcNAc-(1-&gt;4)-beta-D-GlcNAc)-L-asparaginyl-[protein] (N-glucan mannose isomer 9A1,2,3B1,2,3) + 4 H2O = N(4)-(alpha-D-Man-(1-&gt;3)-[alpha-D-Man-(1-&gt;3)-[alpha-D-Man-(1-&gt;6)]-alpha-D-Man-(1-&gt;6)]-beta-D-Man-(1-&gt;4)-beta-D-GlcNAc-(1-&gt;4)-beta-D-GlcNAc)-L-asparaginyl-[protein] (N-glucan mannose isomer 5A1,2) + 4 beta-D-mannose</text>
        <dbReference type="Rhea" id="RHEA:56008"/>
        <dbReference type="Rhea" id="RHEA-COMP:14356"/>
        <dbReference type="Rhea" id="RHEA-COMP:14367"/>
        <dbReference type="ChEBI" id="CHEBI:15377"/>
        <dbReference type="ChEBI" id="CHEBI:28563"/>
        <dbReference type="ChEBI" id="CHEBI:59087"/>
        <dbReference type="ChEBI" id="CHEBI:139493"/>
        <dbReference type="EC" id="3.2.1.113"/>
    </reaction>
</comment>
<keyword evidence="5 10" id="KW-0378">Hydrolase</keyword>
<dbReference type="Proteomes" id="UP001150217">
    <property type="component" value="Unassembled WGS sequence"/>
</dbReference>
<keyword evidence="4" id="KW-0479">Metal-binding</keyword>